<dbReference type="RefSeq" id="WP_129254162.1">
    <property type="nucleotide sequence ID" value="NZ_SAXA01000006.1"/>
</dbReference>
<comment type="caution">
    <text evidence="7">The sequence shown here is derived from an EMBL/GenBank/DDBJ whole genome shotgun (WGS) entry which is preliminary data.</text>
</comment>
<dbReference type="PANTHER" id="PTHR30213">
    <property type="entry name" value="INNER MEMBRANE PROTEIN YHJD"/>
    <property type="match status" value="1"/>
</dbReference>
<evidence type="ECO:0000256" key="5">
    <source>
        <dbReference type="ARBA" id="ARBA00023136"/>
    </source>
</evidence>
<dbReference type="InterPro" id="IPR017039">
    <property type="entry name" value="Virul_fac_BrkB"/>
</dbReference>
<feature type="transmembrane region" description="Helical" evidence="6">
    <location>
        <begin position="122"/>
        <end position="142"/>
    </location>
</feature>
<dbReference type="GO" id="GO:0005886">
    <property type="term" value="C:plasma membrane"/>
    <property type="evidence" value="ECO:0007669"/>
    <property type="project" value="UniProtKB-SubCell"/>
</dbReference>
<evidence type="ECO:0000256" key="1">
    <source>
        <dbReference type="ARBA" id="ARBA00004651"/>
    </source>
</evidence>
<dbReference type="NCBIfam" id="TIGR00765">
    <property type="entry name" value="yihY_not_rbn"/>
    <property type="match status" value="1"/>
</dbReference>
<keyword evidence="2" id="KW-1003">Cell membrane</keyword>
<proteinExistence type="predicted"/>
<keyword evidence="8" id="KW-1185">Reference proteome</keyword>
<dbReference type="EMBL" id="SAXA01000006">
    <property type="protein sequence ID" value="RXQ95004.1"/>
    <property type="molecule type" value="Genomic_DNA"/>
</dbReference>
<dbReference type="OrthoDB" id="9808671at2"/>
<evidence type="ECO:0000313" key="7">
    <source>
        <dbReference type="EMBL" id="RXQ95004.1"/>
    </source>
</evidence>
<protein>
    <submittedName>
        <fullName evidence="7">YihY/virulence factor BrkB family protein</fullName>
    </submittedName>
</protein>
<dbReference type="AlphaFoldDB" id="A0A4Q1JLR4"/>
<evidence type="ECO:0000256" key="4">
    <source>
        <dbReference type="ARBA" id="ARBA00022989"/>
    </source>
</evidence>
<feature type="transmembrane region" description="Helical" evidence="6">
    <location>
        <begin position="206"/>
        <end position="229"/>
    </location>
</feature>
<dbReference type="Proteomes" id="UP000289703">
    <property type="component" value="Unassembled WGS sequence"/>
</dbReference>
<evidence type="ECO:0000256" key="3">
    <source>
        <dbReference type="ARBA" id="ARBA00022692"/>
    </source>
</evidence>
<dbReference type="Pfam" id="PF03631">
    <property type="entry name" value="Virul_fac_BrkB"/>
    <property type="match status" value="1"/>
</dbReference>
<evidence type="ECO:0000313" key="8">
    <source>
        <dbReference type="Proteomes" id="UP000289703"/>
    </source>
</evidence>
<evidence type="ECO:0000256" key="6">
    <source>
        <dbReference type="SAM" id="Phobius"/>
    </source>
</evidence>
<keyword evidence="3 6" id="KW-0812">Transmembrane</keyword>
<sequence length="449" mass="51293">MIIKLKTRFNQLMNFLSQGVWSMRLKDLSGSRYFLMRQLRIYLLAIKGFYEDKCQLRASALTFYSLLSVVPVLAMFFGIAKGFGLDQRLEKELTKSLAGQEEVLTWLIQFANKMLENTKGTLIAGLGFIILFWAVIKVLSNIEEAFNDVWQIKKGRSWGRKFSDYTSIMIFGPILLIGSSAVTVFIKSKVSGFIDGNTMLEAVGPLLFFLINLIPYVLVWVLFTIIYVFMPNTRVNVKSGILAGIVAGTIYQLLQIVYIEFQGSVTSYNAIYGSFAALPLFLIWLQLSWLVVLFGAEISFAEQNVESYEFEAESTQISHSFRRLLSIILVHKIVRNFTQDKRPYRAKDISQELEMPIRLTREIIFDLVNCGLISELTTGRDKETAYAPAFDIADMSLNRVITSLEEYGSDDIPVKKDRVYDTLTHHINEYKIKFEKESGNVLLKDVEMD</sequence>
<comment type="subcellular location">
    <subcellularLocation>
        <location evidence="1">Cell membrane</location>
        <topology evidence="1">Multi-pass membrane protein</topology>
    </subcellularLocation>
</comment>
<feature type="transmembrane region" description="Helical" evidence="6">
    <location>
        <begin position="61"/>
        <end position="80"/>
    </location>
</feature>
<reference evidence="7 8" key="1">
    <citation type="submission" date="2019-01" db="EMBL/GenBank/DDBJ databases">
        <title>Ancylomarina salipaludis sp. nov., isolated from a salt marsh.</title>
        <authorList>
            <person name="Yoon J.-H."/>
        </authorList>
    </citation>
    <scope>NUCLEOTIDE SEQUENCE [LARGE SCALE GENOMIC DNA]</scope>
    <source>
        <strain evidence="7 8">SHSM-M15</strain>
    </source>
</reference>
<keyword evidence="4 6" id="KW-1133">Transmembrane helix</keyword>
<keyword evidence="5 6" id="KW-0472">Membrane</keyword>
<name>A0A4Q1JLR4_9BACT</name>
<accession>A0A4Q1JLR4</accession>
<evidence type="ECO:0000256" key="2">
    <source>
        <dbReference type="ARBA" id="ARBA00022475"/>
    </source>
</evidence>
<dbReference type="PANTHER" id="PTHR30213:SF0">
    <property type="entry name" value="UPF0761 MEMBRANE PROTEIN YIHY"/>
    <property type="match status" value="1"/>
</dbReference>
<organism evidence="7 8">
    <name type="scientific">Ancylomarina salipaludis</name>
    <dbReference type="NCBI Taxonomy" id="2501299"/>
    <lineage>
        <taxon>Bacteria</taxon>
        <taxon>Pseudomonadati</taxon>
        <taxon>Bacteroidota</taxon>
        <taxon>Bacteroidia</taxon>
        <taxon>Marinilabiliales</taxon>
        <taxon>Marinifilaceae</taxon>
        <taxon>Ancylomarina</taxon>
    </lineage>
</organism>
<gene>
    <name evidence="7" type="ORF">EO244_08105</name>
</gene>
<feature type="transmembrane region" description="Helical" evidence="6">
    <location>
        <begin position="241"/>
        <end position="259"/>
    </location>
</feature>
<feature type="transmembrane region" description="Helical" evidence="6">
    <location>
        <begin position="162"/>
        <end position="186"/>
    </location>
</feature>
<feature type="transmembrane region" description="Helical" evidence="6">
    <location>
        <begin position="271"/>
        <end position="294"/>
    </location>
</feature>